<dbReference type="STRING" id="1288291.A0A059F1U2"/>
<dbReference type="InterPro" id="IPR006145">
    <property type="entry name" value="PsdUridine_synth_RsuA/RluA"/>
</dbReference>
<dbReference type="PROSITE" id="PS50889">
    <property type="entry name" value="S4"/>
    <property type="match status" value="1"/>
</dbReference>
<dbReference type="VEuPathDB" id="MicrosporidiaDB:H312_01341"/>
<dbReference type="GO" id="GO:0000455">
    <property type="term" value="P:enzyme-directed rRNA pseudouridine synthesis"/>
    <property type="evidence" value="ECO:0007669"/>
    <property type="project" value="TreeGrafter"/>
</dbReference>
<evidence type="ECO:0000313" key="3">
    <source>
        <dbReference type="EMBL" id="KCZ81263.1"/>
    </source>
</evidence>
<dbReference type="EMBL" id="KK365146">
    <property type="protein sequence ID" value="KCZ81263.1"/>
    <property type="molecule type" value="Genomic_DNA"/>
</dbReference>
<evidence type="ECO:0000259" key="2">
    <source>
        <dbReference type="Pfam" id="PF00849"/>
    </source>
</evidence>
<dbReference type="InterPro" id="IPR020103">
    <property type="entry name" value="PsdUridine_synth_cat_dom_sf"/>
</dbReference>
<dbReference type="AlphaFoldDB" id="A0A059F1U2"/>
<keyword evidence="4" id="KW-1185">Reference proteome</keyword>
<feature type="domain" description="Pseudouridine synthase RsuA/RluA-like" evidence="2">
    <location>
        <begin position="91"/>
        <end position="225"/>
    </location>
</feature>
<dbReference type="OrthoDB" id="424794at2759"/>
<dbReference type="GO" id="GO:0003723">
    <property type="term" value="F:RNA binding"/>
    <property type="evidence" value="ECO:0007669"/>
    <property type="project" value="UniProtKB-KW"/>
</dbReference>
<keyword evidence="1" id="KW-0694">RNA-binding</keyword>
<dbReference type="Pfam" id="PF00849">
    <property type="entry name" value="PseudoU_synth_2"/>
    <property type="match status" value="1"/>
</dbReference>
<dbReference type="Gene3D" id="3.30.2350.10">
    <property type="entry name" value="Pseudouridine synthase"/>
    <property type="match status" value="1"/>
</dbReference>
<dbReference type="Proteomes" id="UP000030655">
    <property type="component" value="Unassembled WGS sequence"/>
</dbReference>
<evidence type="ECO:0000256" key="1">
    <source>
        <dbReference type="PROSITE-ProRule" id="PRU00182"/>
    </source>
</evidence>
<reference evidence="4" key="1">
    <citation type="submission" date="2013-02" db="EMBL/GenBank/DDBJ databases">
        <authorList>
            <consortium name="The Broad Institute Genome Sequencing Platform"/>
            <person name="Cuomo C."/>
            <person name="Becnel J."/>
            <person name="Sanscrainte N."/>
            <person name="Walker B."/>
            <person name="Young S.K."/>
            <person name="Zeng Q."/>
            <person name="Gargeya S."/>
            <person name="Fitzgerald M."/>
            <person name="Haas B."/>
            <person name="Abouelleil A."/>
            <person name="Alvarado L."/>
            <person name="Arachchi H.M."/>
            <person name="Berlin A.M."/>
            <person name="Chapman S.B."/>
            <person name="Dewar J."/>
            <person name="Goldberg J."/>
            <person name="Griggs A."/>
            <person name="Gujja S."/>
            <person name="Hansen M."/>
            <person name="Howarth C."/>
            <person name="Imamovic A."/>
            <person name="Larimer J."/>
            <person name="McCowan C."/>
            <person name="Murphy C."/>
            <person name="Neiman D."/>
            <person name="Pearson M."/>
            <person name="Priest M."/>
            <person name="Roberts A."/>
            <person name="Saif S."/>
            <person name="Shea T."/>
            <person name="Sisk P."/>
            <person name="Sykes S."/>
            <person name="Wortman J."/>
            <person name="Nusbaum C."/>
            <person name="Birren B."/>
        </authorList>
    </citation>
    <scope>NUCLEOTIDE SEQUENCE [LARGE SCALE GENOMIC DNA]</scope>
    <source>
        <strain evidence="4">PRA339</strain>
    </source>
</reference>
<dbReference type="HOGENOM" id="CLU_016902_12_1_1"/>
<sequence length="313" mass="36641">MKNTISYFYEFYANTKGRWLNKTILEVMNTDFFSPHDEYFANAIEKGVILVNKSKVTKDYKLKDHDIITHFVHIHEPVVPKIKIIAEEKEYIVVYKPSGVPCHPTSRYRTFTVLSSLNSNLICAHRLDVPTSGVLILYKKEFKENMKKAQKNTKKIYLAKVLGRFHDEITVDKKIKVIPGTGSVISEEGKECITIFKLLNHKDGCSLIQCELITGRTHQIRVHLQFLGFPIFNDKKYQNELERNESTFIPCDENKRNAENDLEAFALENCIGLNKRVYEYENDYICLHAYKYYFNNKWYEADLPKWAKELTTD</sequence>
<dbReference type="PANTHER" id="PTHR21600">
    <property type="entry name" value="MITOCHONDRIAL RNA PSEUDOURIDINE SYNTHASE"/>
    <property type="match status" value="1"/>
</dbReference>
<gene>
    <name evidence="3" type="ORF">H312_01341</name>
</gene>
<dbReference type="PANTHER" id="PTHR21600:SF40">
    <property type="entry name" value="PSEUDOURIDYLATE SYNTHASE RPUSD2"/>
    <property type="match status" value="1"/>
</dbReference>
<accession>A0A059F1U2</accession>
<name>A0A059F1U2_9MICR</name>
<organism evidence="3 4">
    <name type="scientific">Anncaliia algerae PRA339</name>
    <dbReference type="NCBI Taxonomy" id="1288291"/>
    <lineage>
        <taxon>Eukaryota</taxon>
        <taxon>Fungi</taxon>
        <taxon>Fungi incertae sedis</taxon>
        <taxon>Microsporidia</taxon>
        <taxon>Tubulinosematoidea</taxon>
        <taxon>Tubulinosematidae</taxon>
        <taxon>Anncaliia</taxon>
    </lineage>
</organism>
<dbReference type="InterPro" id="IPR050188">
    <property type="entry name" value="RluA_PseudoU_synthase"/>
</dbReference>
<reference evidence="3 4" key="2">
    <citation type="submission" date="2014-03" db="EMBL/GenBank/DDBJ databases">
        <title>The Genome Sequence of Anncaliia algerae insect isolate PRA339.</title>
        <authorList>
            <consortium name="The Broad Institute Genome Sequencing Platform"/>
            <consortium name="The Broad Institute Genome Sequencing Center for Infectious Disease"/>
            <person name="Cuomo C."/>
            <person name="Becnel J."/>
            <person name="Sanscrainte N."/>
            <person name="Walker B."/>
            <person name="Young S.K."/>
            <person name="Zeng Q."/>
            <person name="Gargeya S."/>
            <person name="Fitzgerald M."/>
            <person name="Haas B."/>
            <person name="Abouelleil A."/>
            <person name="Alvarado L."/>
            <person name="Arachchi H.M."/>
            <person name="Berlin A.M."/>
            <person name="Chapman S.B."/>
            <person name="Dewar J."/>
            <person name="Goldberg J."/>
            <person name="Griggs A."/>
            <person name="Gujja S."/>
            <person name="Hansen M."/>
            <person name="Howarth C."/>
            <person name="Imamovic A."/>
            <person name="Larimer J."/>
            <person name="McCowan C."/>
            <person name="Murphy C."/>
            <person name="Neiman D."/>
            <person name="Pearson M."/>
            <person name="Priest M."/>
            <person name="Roberts A."/>
            <person name="Saif S."/>
            <person name="Shea T."/>
            <person name="Sisk P."/>
            <person name="Sykes S."/>
            <person name="Wortman J."/>
            <person name="Nusbaum C."/>
            <person name="Birren B."/>
        </authorList>
    </citation>
    <scope>NUCLEOTIDE SEQUENCE [LARGE SCALE GENOMIC DNA]</scope>
    <source>
        <strain evidence="3 4">PRA339</strain>
    </source>
</reference>
<evidence type="ECO:0000313" key="4">
    <source>
        <dbReference type="Proteomes" id="UP000030655"/>
    </source>
</evidence>
<proteinExistence type="predicted"/>
<dbReference type="SUPFAM" id="SSF55120">
    <property type="entry name" value="Pseudouridine synthase"/>
    <property type="match status" value="1"/>
</dbReference>
<dbReference type="GO" id="GO:0009982">
    <property type="term" value="F:pseudouridine synthase activity"/>
    <property type="evidence" value="ECO:0007669"/>
    <property type="project" value="InterPro"/>
</dbReference>
<protein>
    <recommendedName>
        <fullName evidence="2">Pseudouridine synthase RsuA/RluA-like domain-containing protein</fullName>
    </recommendedName>
</protein>